<dbReference type="InterPro" id="IPR032675">
    <property type="entry name" value="LRR_dom_sf"/>
</dbReference>
<dbReference type="InterPro" id="IPR036047">
    <property type="entry name" value="F-box-like_dom_sf"/>
</dbReference>
<evidence type="ECO:0000313" key="1">
    <source>
        <dbReference type="EMBL" id="CAL8071738.1"/>
    </source>
</evidence>
<evidence type="ECO:0008006" key="3">
    <source>
        <dbReference type="Google" id="ProtNLM"/>
    </source>
</evidence>
<reference evidence="1 2" key="1">
    <citation type="submission" date="2024-08" db="EMBL/GenBank/DDBJ databases">
        <authorList>
            <person name="Cucini C."/>
            <person name="Frati F."/>
        </authorList>
    </citation>
    <scope>NUCLEOTIDE SEQUENCE [LARGE SCALE GENOMIC DNA]</scope>
</reference>
<evidence type="ECO:0000313" key="2">
    <source>
        <dbReference type="Proteomes" id="UP001642540"/>
    </source>
</evidence>
<dbReference type="SUPFAM" id="SSF52047">
    <property type="entry name" value="RNI-like"/>
    <property type="match status" value="1"/>
</dbReference>
<accession>A0ABP1PN46</accession>
<dbReference type="Gene3D" id="3.80.10.10">
    <property type="entry name" value="Ribonuclease Inhibitor"/>
    <property type="match status" value="1"/>
</dbReference>
<dbReference type="SUPFAM" id="SSF81383">
    <property type="entry name" value="F-box domain"/>
    <property type="match status" value="1"/>
</dbReference>
<protein>
    <recommendedName>
        <fullName evidence="3">F-box domain-containing protein</fullName>
    </recommendedName>
</protein>
<organism evidence="1 2">
    <name type="scientific">Orchesella dallaii</name>
    <dbReference type="NCBI Taxonomy" id="48710"/>
    <lineage>
        <taxon>Eukaryota</taxon>
        <taxon>Metazoa</taxon>
        <taxon>Ecdysozoa</taxon>
        <taxon>Arthropoda</taxon>
        <taxon>Hexapoda</taxon>
        <taxon>Collembola</taxon>
        <taxon>Entomobryomorpha</taxon>
        <taxon>Entomobryoidea</taxon>
        <taxon>Orchesellidae</taxon>
        <taxon>Orchesellinae</taxon>
        <taxon>Orchesella</taxon>
    </lineage>
</organism>
<gene>
    <name evidence="1" type="ORF">ODALV1_LOCUS1856</name>
</gene>
<dbReference type="EMBL" id="CAXLJM020000006">
    <property type="protein sequence ID" value="CAL8071738.1"/>
    <property type="molecule type" value="Genomic_DNA"/>
</dbReference>
<proteinExistence type="predicted"/>
<name>A0ABP1PN46_9HEXA</name>
<keyword evidence="2" id="KW-1185">Reference proteome</keyword>
<sequence length="432" mass="51531">MDNMSSDILPNLPDEVWCIIFGALMRNGGRLPHDEDEGEEAQVRENSLTKRELLKSRLVCKRWRDNVDKHYQTDRLHLNFDVDPLNLMPAYLPLSEKLGWDHDGLYFRGPRKIKRFLRTWNKNTVNPFLVRCVEFQDAGWPLFWLEIIQFLRDFGRHVWYLYLRLSFPYNIPAPMIVFETVRRCLILVPNLKKLFLDFEPSWIDMIRKNYGQERITAYFDEKPLPRLRHLRMLSFYVSLPTVIHTHIMRCCTTTLKKLDFRNYIYDGDIYYPRLEEVFTTIEKLEDLKKLESFPISMKKILLGTVQYGHFSVTVEKAFSILHRFKKTLKEVFLEVQLVSYDAKFRANLPSLKKLTIRLRGSLDFLLNLKSLEYLDVFEYQAEEYESSDIKVDGFETKMLQSNIWEKLPSLQTLEWEGERFERRDLPAIPNAS</sequence>
<dbReference type="Proteomes" id="UP001642540">
    <property type="component" value="Unassembled WGS sequence"/>
</dbReference>
<comment type="caution">
    <text evidence="1">The sequence shown here is derived from an EMBL/GenBank/DDBJ whole genome shotgun (WGS) entry which is preliminary data.</text>
</comment>